<evidence type="ECO:0000256" key="10">
    <source>
        <dbReference type="RuleBase" id="RU004008"/>
    </source>
</evidence>
<comment type="function">
    <text evidence="7 10">This protein binds specifically to 23S rRNA; its binding is stimulated by other ribosomal proteins, e.g., L4, L17, and L20. It is important during the early stages of 50S assembly. It makes multiple contacts with different domains of the 23S rRNA in the assembled 50S subunit and ribosome.</text>
</comment>
<evidence type="ECO:0000256" key="2">
    <source>
        <dbReference type="ARBA" id="ARBA00022730"/>
    </source>
</evidence>
<dbReference type="PROSITE" id="PS00464">
    <property type="entry name" value="RIBOSOMAL_L22"/>
    <property type="match status" value="1"/>
</dbReference>
<dbReference type="GO" id="GO:0006412">
    <property type="term" value="P:translation"/>
    <property type="evidence" value="ECO:0007669"/>
    <property type="project" value="UniProtKB-UniRule"/>
</dbReference>
<keyword evidence="2 7" id="KW-0699">rRNA-binding</keyword>
<protein>
    <recommendedName>
        <fullName evidence="6 7">Large ribosomal subunit protein uL22</fullName>
    </recommendedName>
</protein>
<comment type="function">
    <text evidence="7">The globular domain of the protein is located near the polypeptide exit tunnel on the outside of the subunit, while an extended beta-hairpin is found that lines the wall of the exit tunnel in the center of the 70S ribosome.</text>
</comment>
<evidence type="ECO:0000256" key="7">
    <source>
        <dbReference type="HAMAP-Rule" id="MF_01331"/>
    </source>
</evidence>
<keyword evidence="3 7" id="KW-0694">RNA-binding</keyword>
<dbReference type="NCBIfam" id="TIGR01044">
    <property type="entry name" value="rplV_bact"/>
    <property type="match status" value="1"/>
</dbReference>
<dbReference type="InterPro" id="IPR005727">
    <property type="entry name" value="Ribosomal_uL22_bac/chlpt-type"/>
</dbReference>
<gene>
    <name evidence="7" type="primary">rplV</name>
    <name evidence="11" type="ORF">A2664_01630</name>
</gene>
<comment type="caution">
    <text evidence="11">The sequence shown here is derived from an EMBL/GenBank/DDBJ whole genome shotgun (WGS) entry which is preliminary data.</text>
</comment>
<dbReference type="HAMAP" id="MF_01331_B">
    <property type="entry name" value="Ribosomal_uL22_B"/>
    <property type="match status" value="1"/>
</dbReference>
<dbReference type="SUPFAM" id="SSF54843">
    <property type="entry name" value="Ribosomal protein L22"/>
    <property type="match status" value="1"/>
</dbReference>
<comment type="subunit">
    <text evidence="7 9">Part of the 50S ribosomal subunit.</text>
</comment>
<dbReference type="Gene3D" id="3.90.470.10">
    <property type="entry name" value="Ribosomal protein L22/L17"/>
    <property type="match status" value="1"/>
</dbReference>
<evidence type="ECO:0000256" key="1">
    <source>
        <dbReference type="ARBA" id="ARBA00009451"/>
    </source>
</evidence>
<dbReference type="InterPro" id="IPR036394">
    <property type="entry name" value="Ribosomal_uL22_sf"/>
</dbReference>
<dbReference type="InterPro" id="IPR001063">
    <property type="entry name" value="Ribosomal_uL22"/>
</dbReference>
<evidence type="ECO:0000256" key="3">
    <source>
        <dbReference type="ARBA" id="ARBA00022884"/>
    </source>
</evidence>
<evidence type="ECO:0000256" key="8">
    <source>
        <dbReference type="RuleBase" id="RU004005"/>
    </source>
</evidence>
<comment type="similarity">
    <text evidence="1 7 8">Belongs to the universal ribosomal protein uL22 family.</text>
</comment>
<evidence type="ECO:0000256" key="9">
    <source>
        <dbReference type="RuleBase" id="RU004006"/>
    </source>
</evidence>
<dbReference type="STRING" id="1802301.A2664_01630"/>
<proteinExistence type="inferred from homology"/>
<dbReference type="Proteomes" id="UP000178873">
    <property type="component" value="Unassembled WGS sequence"/>
</dbReference>
<dbReference type="EMBL" id="MHRF01000007">
    <property type="protein sequence ID" value="OHA18151.1"/>
    <property type="molecule type" value="Genomic_DNA"/>
</dbReference>
<dbReference type="InterPro" id="IPR018260">
    <property type="entry name" value="Ribosomal_uL22_CS"/>
</dbReference>
<keyword evidence="5 7" id="KW-0687">Ribonucleoprotein</keyword>
<dbReference type="CDD" id="cd00336">
    <property type="entry name" value="Ribosomal_L22"/>
    <property type="match status" value="1"/>
</dbReference>
<evidence type="ECO:0000313" key="11">
    <source>
        <dbReference type="EMBL" id="OHA18151.1"/>
    </source>
</evidence>
<evidence type="ECO:0000256" key="4">
    <source>
        <dbReference type="ARBA" id="ARBA00022980"/>
    </source>
</evidence>
<name>A0A1G2M539_9BACT</name>
<dbReference type="PANTHER" id="PTHR13501">
    <property type="entry name" value="CHLOROPLAST 50S RIBOSOMAL PROTEIN L22-RELATED"/>
    <property type="match status" value="1"/>
</dbReference>
<dbReference type="GO" id="GO:0019843">
    <property type="term" value="F:rRNA binding"/>
    <property type="evidence" value="ECO:0007669"/>
    <property type="project" value="UniProtKB-UniRule"/>
</dbReference>
<evidence type="ECO:0000313" key="12">
    <source>
        <dbReference type="Proteomes" id="UP000178873"/>
    </source>
</evidence>
<dbReference type="Pfam" id="PF00237">
    <property type="entry name" value="Ribosomal_L22"/>
    <property type="match status" value="1"/>
</dbReference>
<dbReference type="GO" id="GO:0022625">
    <property type="term" value="C:cytosolic large ribosomal subunit"/>
    <property type="evidence" value="ECO:0007669"/>
    <property type="project" value="TreeGrafter"/>
</dbReference>
<reference evidence="11 12" key="1">
    <citation type="journal article" date="2016" name="Nat. Commun.">
        <title>Thousands of microbial genomes shed light on interconnected biogeochemical processes in an aquifer system.</title>
        <authorList>
            <person name="Anantharaman K."/>
            <person name="Brown C.T."/>
            <person name="Hug L.A."/>
            <person name="Sharon I."/>
            <person name="Castelle C.J."/>
            <person name="Probst A.J."/>
            <person name="Thomas B.C."/>
            <person name="Singh A."/>
            <person name="Wilkins M.J."/>
            <person name="Karaoz U."/>
            <person name="Brodie E.L."/>
            <person name="Williams K.H."/>
            <person name="Hubbard S.S."/>
            <person name="Banfield J.F."/>
        </authorList>
    </citation>
    <scope>NUCLEOTIDE SEQUENCE [LARGE SCALE GENOMIC DNA]</scope>
</reference>
<organism evidence="11 12">
    <name type="scientific">Candidatus Taylorbacteria bacterium RIFCSPHIGHO2_01_FULL_46_22b</name>
    <dbReference type="NCBI Taxonomy" id="1802301"/>
    <lineage>
        <taxon>Bacteria</taxon>
        <taxon>Candidatus Tayloriibacteriota</taxon>
    </lineage>
</organism>
<dbReference type="InterPro" id="IPR047867">
    <property type="entry name" value="Ribosomal_uL22_bac/org-type"/>
</dbReference>
<sequence length="138" mass="15386">MIEATLKNYRQSPRKVRLVADLVRGKKVSHALVMLDVLNKKASGPIRGAIQTAVANAAHNFKISADRLYVKDIRVDEGVTMKRFRPRARGSAFEIKKRNSHIFVALDTKGDSVLATPKRQVADANTHDHDRVEEATEA</sequence>
<evidence type="ECO:0000256" key="6">
    <source>
        <dbReference type="ARBA" id="ARBA00035207"/>
    </source>
</evidence>
<dbReference type="PANTHER" id="PTHR13501:SF8">
    <property type="entry name" value="LARGE RIBOSOMAL SUBUNIT PROTEIN UL22M"/>
    <property type="match status" value="1"/>
</dbReference>
<dbReference type="AlphaFoldDB" id="A0A1G2M539"/>
<evidence type="ECO:0000256" key="5">
    <source>
        <dbReference type="ARBA" id="ARBA00023274"/>
    </source>
</evidence>
<dbReference type="GO" id="GO:0003735">
    <property type="term" value="F:structural constituent of ribosome"/>
    <property type="evidence" value="ECO:0007669"/>
    <property type="project" value="InterPro"/>
</dbReference>
<accession>A0A1G2M539</accession>
<keyword evidence="4 7" id="KW-0689">Ribosomal protein</keyword>